<keyword evidence="3 5" id="KW-1133">Transmembrane helix</keyword>
<keyword evidence="4 5" id="KW-0472">Membrane</keyword>
<dbReference type="AlphaFoldDB" id="A0A1M4UKL3"/>
<organism evidence="7 8">
    <name type="scientific">Pedobacter caeni</name>
    <dbReference type="NCBI Taxonomy" id="288992"/>
    <lineage>
        <taxon>Bacteria</taxon>
        <taxon>Pseudomonadati</taxon>
        <taxon>Bacteroidota</taxon>
        <taxon>Sphingobacteriia</taxon>
        <taxon>Sphingobacteriales</taxon>
        <taxon>Sphingobacteriaceae</taxon>
        <taxon>Pedobacter</taxon>
    </lineage>
</organism>
<keyword evidence="5" id="KW-1003">Cell membrane</keyword>
<evidence type="ECO:0000259" key="6">
    <source>
        <dbReference type="PROSITE" id="PS51012"/>
    </source>
</evidence>
<dbReference type="EMBL" id="FQUQ01000001">
    <property type="protein sequence ID" value="SHE57239.1"/>
    <property type="molecule type" value="Genomic_DNA"/>
</dbReference>
<feature type="transmembrane region" description="Helical" evidence="5">
    <location>
        <begin position="173"/>
        <end position="191"/>
    </location>
</feature>
<dbReference type="InterPro" id="IPR051784">
    <property type="entry name" value="Nod_factor_ABC_transporter"/>
</dbReference>
<sequence>METTKNYFFSDMYVMLGRSMRHILRSMDTIITVTIMPIMFMLLFVYVFGGAIQTGTDNYVNYLLPGILLISIASGVSYTAYRLFLDMQRGILERFNSMPIARSAVLWGHVLTSLVSNFISVIVIILVALIMGFRSPAGVLSWLAVAGILTLFTLALTWIAVIAGLSAKTVDGATAFSYPIIFLPFISSAFVPTKSMPGPVRIFAENQPVTSIVGSIRALLSNQTVGNEIWLALAWCTGIMLLAYILAKRAYKKRL</sequence>
<feature type="transmembrane region" description="Helical" evidence="5">
    <location>
        <begin position="105"/>
        <end position="133"/>
    </location>
</feature>
<dbReference type="PANTHER" id="PTHR43229">
    <property type="entry name" value="NODULATION PROTEIN J"/>
    <property type="match status" value="1"/>
</dbReference>
<dbReference type="OrthoDB" id="670210at2"/>
<evidence type="ECO:0000256" key="4">
    <source>
        <dbReference type="ARBA" id="ARBA00023136"/>
    </source>
</evidence>
<evidence type="ECO:0000256" key="1">
    <source>
        <dbReference type="ARBA" id="ARBA00004141"/>
    </source>
</evidence>
<feature type="transmembrane region" description="Helical" evidence="5">
    <location>
        <begin position="62"/>
        <end position="84"/>
    </location>
</feature>
<proteinExistence type="inferred from homology"/>
<dbReference type="InterPro" id="IPR047817">
    <property type="entry name" value="ABC2_TM_bact-type"/>
</dbReference>
<evidence type="ECO:0000256" key="3">
    <source>
        <dbReference type="ARBA" id="ARBA00022989"/>
    </source>
</evidence>
<evidence type="ECO:0000256" key="2">
    <source>
        <dbReference type="ARBA" id="ARBA00022692"/>
    </source>
</evidence>
<reference evidence="8" key="1">
    <citation type="submission" date="2016-11" db="EMBL/GenBank/DDBJ databases">
        <authorList>
            <person name="Varghese N."/>
            <person name="Submissions S."/>
        </authorList>
    </citation>
    <scope>NUCLEOTIDE SEQUENCE [LARGE SCALE GENOMIC DNA]</scope>
    <source>
        <strain evidence="8">DSM 16990</strain>
    </source>
</reference>
<dbReference type="PIRSF" id="PIRSF006648">
    <property type="entry name" value="DrrB"/>
    <property type="match status" value="1"/>
</dbReference>
<dbReference type="InterPro" id="IPR000412">
    <property type="entry name" value="ABC_2_transport"/>
</dbReference>
<feature type="domain" description="ABC transmembrane type-2" evidence="6">
    <location>
        <begin position="28"/>
        <end position="254"/>
    </location>
</feature>
<evidence type="ECO:0000313" key="8">
    <source>
        <dbReference type="Proteomes" id="UP000184287"/>
    </source>
</evidence>
<dbReference type="Pfam" id="PF01061">
    <property type="entry name" value="ABC2_membrane"/>
    <property type="match status" value="1"/>
</dbReference>
<dbReference type="RefSeq" id="WP_073227192.1">
    <property type="nucleotide sequence ID" value="NZ_FQUQ01000001.1"/>
</dbReference>
<feature type="transmembrane region" description="Helical" evidence="5">
    <location>
        <begin position="30"/>
        <end position="50"/>
    </location>
</feature>
<keyword evidence="2 5" id="KW-0812">Transmembrane</keyword>
<feature type="transmembrane region" description="Helical" evidence="5">
    <location>
        <begin position="139"/>
        <end position="161"/>
    </location>
</feature>
<dbReference type="InterPro" id="IPR013525">
    <property type="entry name" value="ABC2_TM"/>
</dbReference>
<evidence type="ECO:0000313" key="7">
    <source>
        <dbReference type="EMBL" id="SHE57239.1"/>
    </source>
</evidence>
<dbReference type="STRING" id="288992.SAMN04488522_101599"/>
<dbReference type="GO" id="GO:0043190">
    <property type="term" value="C:ATP-binding cassette (ABC) transporter complex"/>
    <property type="evidence" value="ECO:0007669"/>
    <property type="project" value="InterPro"/>
</dbReference>
<feature type="transmembrane region" description="Helical" evidence="5">
    <location>
        <begin position="229"/>
        <end position="247"/>
    </location>
</feature>
<accession>A0A1M4UKL3</accession>
<comment type="subcellular location">
    <subcellularLocation>
        <location evidence="5">Cell membrane</location>
        <topology evidence="5">Multi-pass membrane protein</topology>
    </subcellularLocation>
    <subcellularLocation>
        <location evidence="1">Membrane</location>
        <topology evidence="1">Multi-pass membrane protein</topology>
    </subcellularLocation>
</comment>
<protein>
    <recommendedName>
        <fullName evidence="5">Transport permease protein</fullName>
    </recommendedName>
</protein>
<dbReference type="PROSITE" id="PS51012">
    <property type="entry name" value="ABC_TM2"/>
    <property type="match status" value="1"/>
</dbReference>
<dbReference type="GO" id="GO:0140359">
    <property type="term" value="F:ABC-type transporter activity"/>
    <property type="evidence" value="ECO:0007669"/>
    <property type="project" value="InterPro"/>
</dbReference>
<keyword evidence="5" id="KW-0813">Transport</keyword>
<keyword evidence="8" id="KW-1185">Reference proteome</keyword>
<dbReference type="Proteomes" id="UP000184287">
    <property type="component" value="Unassembled WGS sequence"/>
</dbReference>
<gene>
    <name evidence="7" type="ORF">SAMN04488522_101599</name>
</gene>
<evidence type="ECO:0000256" key="5">
    <source>
        <dbReference type="RuleBase" id="RU361157"/>
    </source>
</evidence>
<name>A0A1M4UKL3_9SPHI</name>
<comment type="similarity">
    <text evidence="5">Belongs to the ABC-2 integral membrane protein family.</text>
</comment>
<dbReference type="PANTHER" id="PTHR43229:SF2">
    <property type="entry name" value="NODULATION PROTEIN J"/>
    <property type="match status" value="1"/>
</dbReference>